<evidence type="ECO:0000256" key="2">
    <source>
        <dbReference type="ARBA" id="ARBA00023015"/>
    </source>
</evidence>
<dbReference type="Gene3D" id="1.25.40.10">
    <property type="entry name" value="Tetratricopeptide repeat domain"/>
    <property type="match status" value="1"/>
</dbReference>
<dbReference type="InterPro" id="IPR042197">
    <property type="entry name" value="Apaf_helical"/>
</dbReference>
<feature type="DNA-binding region" description="OmpR/PhoB-type" evidence="5">
    <location>
        <begin position="1"/>
        <end position="95"/>
    </location>
</feature>
<dbReference type="SUPFAM" id="SSF46894">
    <property type="entry name" value="C-terminal effector domain of the bipartite response regulators"/>
    <property type="match status" value="1"/>
</dbReference>
<evidence type="ECO:0000256" key="3">
    <source>
        <dbReference type="ARBA" id="ARBA00023125"/>
    </source>
</evidence>
<dbReference type="Pfam" id="PF00486">
    <property type="entry name" value="Trans_reg_C"/>
    <property type="match status" value="1"/>
</dbReference>
<keyword evidence="4" id="KW-0804">Transcription</keyword>
<dbReference type="SUPFAM" id="SSF48452">
    <property type="entry name" value="TPR-like"/>
    <property type="match status" value="1"/>
</dbReference>
<organism evidence="8 9">
    <name type="scientific">Nonomuraea roseola</name>
    <dbReference type="NCBI Taxonomy" id="46179"/>
    <lineage>
        <taxon>Bacteria</taxon>
        <taxon>Bacillati</taxon>
        <taxon>Actinomycetota</taxon>
        <taxon>Actinomycetes</taxon>
        <taxon>Streptosporangiales</taxon>
        <taxon>Streptosporangiaceae</taxon>
        <taxon>Nonomuraea</taxon>
    </lineage>
</organism>
<dbReference type="PANTHER" id="PTHR35807">
    <property type="entry name" value="TRANSCRIPTIONAL REGULATOR REDD-RELATED"/>
    <property type="match status" value="1"/>
</dbReference>
<comment type="similarity">
    <text evidence="1">Belongs to the AfsR/DnrI/RedD regulatory family.</text>
</comment>
<dbReference type="CDD" id="cd15831">
    <property type="entry name" value="BTAD"/>
    <property type="match status" value="1"/>
</dbReference>
<sequence>MGLEIKILGPCEIAANGEPAVLAGERRVGVLTRLALSAGQPVSAEQLLAQVWGESTATTAGKQLHIVVSKLRGLLSPHQGEDIIATVSGGYRLNLPRERIDVHLFSLLARRARAARAQGEVATADGLFQRALALWRGDALAGMTASWAEAESARLEEERLTTLEDHVDLRLAAGDHYAVVPVLTAHVEANPLRERPRAQLMLALYRASRPSEALSVYRETRRAMADELGIEPGMTLRRLQQAVLRRDPALDLDAPAQRATLSKPVIPTELPADIPAFTARATEIAWLRRTLTDTRPGLPAVAAVHGPGGVGKSALAVHVAHAVADRFTDGVLYVDLGAATAGLQPLPPYEALGRLLRSLGLDGAAIPSTLDEAAARYRSLTSTRHLLVVLDNALDAGQVRPLVPAGPACAVITTSRRIMASLDSTSHLELTGLDHADATALFRRIADPGRVRGEQEAAQQIVRQCGGLPLALRISAARVAARPDRALSCLADQLTDPDRRLDALEHADLAIRHSIAVSLQHLPREPAGHDASHAFLKLGLMETPIHTAAGTSALTGWPERRAEAALNHLLDARLLVSAGPGRYRMHDLIRLFAREQAARHLSGPVHAAAGSPTTWRKPETLP</sequence>
<dbReference type="InterPro" id="IPR011990">
    <property type="entry name" value="TPR-like_helical_dom_sf"/>
</dbReference>
<dbReference type="EMBL" id="JBHMCE010000024">
    <property type="protein sequence ID" value="MFB9534222.1"/>
    <property type="molecule type" value="Genomic_DNA"/>
</dbReference>
<evidence type="ECO:0000313" key="9">
    <source>
        <dbReference type="Proteomes" id="UP001589646"/>
    </source>
</evidence>
<dbReference type="Pfam" id="PF03704">
    <property type="entry name" value="BTAD"/>
    <property type="match status" value="1"/>
</dbReference>
<evidence type="ECO:0000256" key="1">
    <source>
        <dbReference type="ARBA" id="ARBA00005820"/>
    </source>
</evidence>
<gene>
    <name evidence="8" type="ORF">ACFFRN_47175</name>
</gene>
<dbReference type="SMART" id="SM00862">
    <property type="entry name" value="Trans_reg_C"/>
    <property type="match status" value="1"/>
</dbReference>
<dbReference type="Proteomes" id="UP001589646">
    <property type="component" value="Unassembled WGS sequence"/>
</dbReference>
<feature type="region of interest" description="Disordered" evidence="6">
    <location>
        <begin position="603"/>
        <end position="622"/>
    </location>
</feature>
<dbReference type="SUPFAM" id="SSF52540">
    <property type="entry name" value="P-loop containing nucleoside triphosphate hydrolases"/>
    <property type="match status" value="1"/>
</dbReference>
<name>A0ABV5QFE1_9ACTN</name>
<evidence type="ECO:0000313" key="8">
    <source>
        <dbReference type="EMBL" id="MFB9534222.1"/>
    </source>
</evidence>
<dbReference type="RefSeq" id="WP_346119677.1">
    <property type="nucleotide sequence ID" value="NZ_BAAAXC010000009.1"/>
</dbReference>
<dbReference type="InterPro" id="IPR001867">
    <property type="entry name" value="OmpR/PhoB-type_DNA-bd"/>
</dbReference>
<keyword evidence="2" id="KW-0805">Transcription regulation</keyword>
<dbReference type="InterPro" id="IPR036388">
    <property type="entry name" value="WH-like_DNA-bd_sf"/>
</dbReference>
<dbReference type="PROSITE" id="PS51755">
    <property type="entry name" value="OMPR_PHOB"/>
    <property type="match status" value="1"/>
</dbReference>
<accession>A0ABV5QFE1</accession>
<proteinExistence type="inferred from homology"/>
<comment type="caution">
    <text evidence="8">The sequence shown here is derived from an EMBL/GenBank/DDBJ whole genome shotgun (WGS) entry which is preliminary data.</text>
</comment>
<evidence type="ECO:0000256" key="4">
    <source>
        <dbReference type="ARBA" id="ARBA00023163"/>
    </source>
</evidence>
<dbReference type="InterPro" id="IPR027417">
    <property type="entry name" value="P-loop_NTPase"/>
</dbReference>
<dbReference type="InterPro" id="IPR051677">
    <property type="entry name" value="AfsR-DnrI-RedD_regulator"/>
</dbReference>
<dbReference type="SMART" id="SM01043">
    <property type="entry name" value="BTAD"/>
    <property type="match status" value="1"/>
</dbReference>
<keyword evidence="3 5" id="KW-0238">DNA-binding</keyword>
<feature type="domain" description="OmpR/PhoB-type" evidence="7">
    <location>
        <begin position="1"/>
        <end position="95"/>
    </location>
</feature>
<evidence type="ECO:0000256" key="6">
    <source>
        <dbReference type="SAM" id="MobiDB-lite"/>
    </source>
</evidence>
<dbReference type="PRINTS" id="PR00364">
    <property type="entry name" value="DISEASERSIST"/>
</dbReference>
<dbReference type="InterPro" id="IPR005158">
    <property type="entry name" value="BTAD"/>
</dbReference>
<evidence type="ECO:0000256" key="5">
    <source>
        <dbReference type="PROSITE-ProRule" id="PRU01091"/>
    </source>
</evidence>
<dbReference type="InterPro" id="IPR016032">
    <property type="entry name" value="Sig_transdc_resp-reg_C-effctor"/>
</dbReference>
<dbReference type="Gene3D" id="1.10.8.430">
    <property type="entry name" value="Helical domain of apoptotic protease-activating factors"/>
    <property type="match status" value="1"/>
</dbReference>
<dbReference type="Gene3D" id="1.10.10.10">
    <property type="entry name" value="Winged helix-like DNA-binding domain superfamily/Winged helix DNA-binding domain"/>
    <property type="match status" value="1"/>
</dbReference>
<keyword evidence="9" id="KW-1185">Reference proteome</keyword>
<reference evidence="8 9" key="1">
    <citation type="submission" date="2024-09" db="EMBL/GenBank/DDBJ databases">
        <authorList>
            <person name="Sun Q."/>
            <person name="Mori K."/>
        </authorList>
    </citation>
    <scope>NUCLEOTIDE SEQUENCE [LARGE SCALE GENOMIC DNA]</scope>
    <source>
        <strain evidence="8 9">JCM 3323</strain>
    </source>
</reference>
<protein>
    <submittedName>
        <fullName evidence="8">BTAD domain-containing putative transcriptional regulator</fullName>
    </submittedName>
</protein>
<dbReference type="Gene3D" id="3.40.50.300">
    <property type="entry name" value="P-loop containing nucleotide triphosphate hydrolases"/>
    <property type="match status" value="1"/>
</dbReference>
<evidence type="ECO:0000259" key="7">
    <source>
        <dbReference type="PROSITE" id="PS51755"/>
    </source>
</evidence>
<dbReference type="PANTHER" id="PTHR35807:SF1">
    <property type="entry name" value="TRANSCRIPTIONAL REGULATOR REDD"/>
    <property type="match status" value="1"/>
</dbReference>